<dbReference type="Pfam" id="PF07045">
    <property type="entry name" value="DUF1330"/>
    <property type="match status" value="1"/>
</dbReference>
<sequence length="104" mass="11485">MPKGYIIARVSVDDADSYAEYARGAFKAMGIYGARILARGGRSEALEGEARQRNVILEFDSYEQAKKYFNSPEYQAARKHRVNGSKGEFVLVEGFDGEQPGGVT</sequence>
<protein>
    <submittedName>
        <fullName evidence="2">DUF1330 domain-containing protein</fullName>
    </submittedName>
</protein>
<dbReference type="InterPro" id="IPR010753">
    <property type="entry name" value="DUF1330"/>
</dbReference>
<evidence type="ECO:0000313" key="3">
    <source>
        <dbReference type="Proteomes" id="UP001205890"/>
    </source>
</evidence>
<feature type="domain" description="DUF1330" evidence="1">
    <location>
        <begin position="3"/>
        <end position="95"/>
    </location>
</feature>
<dbReference type="SUPFAM" id="SSF54909">
    <property type="entry name" value="Dimeric alpha+beta barrel"/>
    <property type="match status" value="1"/>
</dbReference>
<dbReference type="RefSeq" id="WP_254739599.1">
    <property type="nucleotide sequence ID" value="NZ_JANCLU010000004.1"/>
</dbReference>
<organism evidence="2 3">
    <name type="scientific">Alsobacter ponti</name>
    <dbReference type="NCBI Taxonomy" id="2962936"/>
    <lineage>
        <taxon>Bacteria</taxon>
        <taxon>Pseudomonadati</taxon>
        <taxon>Pseudomonadota</taxon>
        <taxon>Alphaproteobacteria</taxon>
        <taxon>Hyphomicrobiales</taxon>
        <taxon>Alsobacteraceae</taxon>
        <taxon>Alsobacter</taxon>
    </lineage>
</organism>
<dbReference type="Gene3D" id="3.30.70.100">
    <property type="match status" value="1"/>
</dbReference>
<reference evidence="2 3" key="1">
    <citation type="submission" date="2022-07" db="EMBL/GenBank/DDBJ databases">
        <authorList>
            <person name="Li W.-J."/>
            <person name="Deng Q.-Q."/>
        </authorList>
    </citation>
    <scope>NUCLEOTIDE SEQUENCE [LARGE SCALE GENOMIC DNA]</scope>
    <source>
        <strain evidence="2 3">SYSU M60028</strain>
    </source>
</reference>
<comment type="caution">
    <text evidence="2">The sequence shown here is derived from an EMBL/GenBank/DDBJ whole genome shotgun (WGS) entry which is preliminary data.</text>
</comment>
<evidence type="ECO:0000313" key="2">
    <source>
        <dbReference type="EMBL" id="MCP8938067.1"/>
    </source>
</evidence>
<evidence type="ECO:0000259" key="1">
    <source>
        <dbReference type="Pfam" id="PF07045"/>
    </source>
</evidence>
<accession>A0ABT1L999</accession>
<gene>
    <name evidence="2" type="ORF">NK718_06030</name>
</gene>
<proteinExistence type="predicted"/>
<dbReference type="PANTHER" id="PTHR41521:SF4">
    <property type="entry name" value="BLR0684 PROTEIN"/>
    <property type="match status" value="1"/>
</dbReference>
<dbReference type="InterPro" id="IPR011008">
    <property type="entry name" value="Dimeric_a/b-barrel"/>
</dbReference>
<dbReference type="Proteomes" id="UP001205890">
    <property type="component" value="Unassembled WGS sequence"/>
</dbReference>
<dbReference type="PANTHER" id="PTHR41521">
    <property type="match status" value="1"/>
</dbReference>
<keyword evidence="3" id="KW-1185">Reference proteome</keyword>
<name>A0ABT1L999_9HYPH</name>
<dbReference type="EMBL" id="JANCLU010000004">
    <property type="protein sequence ID" value="MCP8938067.1"/>
    <property type="molecule type" value="Genomic_DNA"/>
</dbReference>